<dbReference type="EMBL" id="KE345811">
    <property type="protein sequence ID" value="EXC17292.1"/>
    <property type="molecule type" value="Genomic_DNA"/>
</dbReference>
<reference evidence="2" key="1">
    <citation type="submission" date="2013-01" db="EMBL/GenBank/DDBJ databases">
        <title>Draft Genome Sequence of a Mulberry Tree, Morus notabilis C.K. Schneid.</title>
        <authorList>
            <person name="He N."/>
            <person name="Zhao S."/>
        </authorList>
    </citation>
    <scope>NUCLEOTIDE SEQUENCE</scope>
</reference>
<dbReference type="Proteomes" id="UP000030645">
    <property type="component" value="Unassembled WGS sequence"/>
</dbReference>
<name>W9RY17_9ROSA</name>
<evidence type="ECO:0000313" key="2">
    <source>
        <dbReference type="Proteomes" id="UP000030645"/>
    </source>
</evidence>
<organism evidence="1 2">
    <name type="scientific">Morus notabilis</name>
    <dbReference type="NCBI Taxonomy" id="981085"/>
    <lineage>
        <taxon>Eukaryota</taxon>
        <taxon>Viridiplantae</taxon>
        <taxon>Streptophyta</taxon>
        <taxon>Embryophyta</taxon>
        <taxon>Tracheophyta</taxon>
        <taxon>Spermatophyta</taxon>
        <taxon>Magnoliopsida</taxon>
        <taxon>eudicotyledons</taxon>
        <taxon>Gunneridae</taxon>
        <taxon>Pentapetalae</taxon>
        <taxon>rosids</taxon>
        <taxon>fabids</taxon>
        <taxon>Rosales</taxon>
        <taxon>Moraceae</taxon>
        <taxon>Moreae</taxon>
        <taxon>Morus</taxon>
    </lineage>
</organism>
<accession>W9RY17</accession>
<gene>
    <name evidence="1" type="ORF">L484_027480</name>
</gene>
<dbReference type="AlphaFoldDB" id="W9RY17"/>
<proteinExistence type="predicted"/>
<keyword evidence="2" id="KW-1185">Reference proteome</keyword>
<sequence>METRGRSGQREGVAERKRDLGQRESYLKENSRNGWWCLLGYSIVVFTGIFQGEFFTGIFQWDFWLHIPEGFGWNSRGKQRAFEDIPEGERREKQRLTQGFSRGIRLELLEIDPEGLLGRIG</sequence>
<evidence type="ECO:0000313" key="1">
    <source>
        <dbReference type="EMBL" id="EXC17292.1"/>
    </source>
</evidence>
<protein>
    <submittedName>
        <fullName evidence="1">Uncharacterized protein</fullName>
    </submittedName>
</protein>